<keyword evidence="8" id="KW-1185">Reference proteome</keyword>
<feature type="disulfide bond" description="Redox-active" evidence="4">
    <location>
        <begin position="107"/>
        <end position="111"/>
    </location>
</feature>
<evidence type="ECO:0000256" key="4">
    <source>
        <dbReference type="PIRSR" id="PIRSR603782-2"/>
    </source>
</evidence>
<protein>
    <submittedName>
        <fullName evidence="7">SCO family protein</fullName>
    </submittedName>
</protein>
<dbReference type="OrthoDB" id="8550465at2"/>
<accession>A0A4U1I8A3</accession>
<dbReference type="PANTHER" id="PTHR12151:SF25">
    <property type="entry name" value="LINALOOL DEHYDRATASE_ISOMERASE DOMAIN-CONTAINING PROTEIN"/>
    <property type="match status" value="1"/>
</dbReference>
<proteinExistence type="inferred from homology"/>
<feature type="domain" description="Thioredoxin" evidence="6">
    <location>
        <begin position="67"/>
        <end position="224"/>
    </location>
</feature>
<keyword evidence="3" id="KW-0479">Metal-binding</keyword>
<keyword evidence="5" id="KW-0732">Signal</keyword>
<feature type="binding site" evidence="3">
    <location>
        <position position="111"/>
    </location>
    <ligand>
        <name>Cu cation</name>
        <dbReference type="ChEBI" id="CHEBI:23378"/>
    </ligand>
</feature>
<evidence type="ECO:0000256" key="3">
    <source>
        <dbReference type="PIRSR" id="PIRSR603782-1"/>
    </source>
</evidence>
<dbReference type="AlphaFoldDB" id="A0A4U1I8A3"/>
<dbReference type="InterPro" id="IPR013766">
    <property type="entry name" value="Thioredoxin_domain"/>
</dbReference>
<dbReference type="SUPFAM" id="SSF52833">
    <property type="entry name" value="Thioredoxin-like"/>
    <property type="match status" value="1"/>
</dbReference>
<dbReference type="GO" id="GO:0046872">
    <property type="term" value="F:metal ion binding"/>
    <property type="evidence" value="ECO:0007669"/>
    <property type="project" value="UniProtKB-KW"/>
</dbReference>
<sequence length="226" mass="24487">MKGIAKSTMGAFVLAGAALATTAVWCAPVESATESATGNATENATENATKDADMHMHHHVMPGTTHSMVEYTLPPVELVRDDGKTVSLVSEVDDGRPVILTFIYTTCTTICPMISQTLERLQSELGPDRDKVHIVSISIDPEEDTPARLKAYAAKFEPGPEWQHYTGTVEASIAAQRAFNAYRGDKMNHTPVTFLRAAPGKPWMRIDGFATPSELLAAYHDVVVSN</sequence>
<feature type="signal peptide" evidence="5">
    <location>
        <begin position="1"/>
        <end position="26"/>
    </location>
</feature>
<keyword evidence="4" id="KW-1015">Disulfide bond</keyword>
<feature type="binding site" evidence="3">
    <location>
        <position position="107"/>
    </location>
    <ligand>
        <name>Cu cation</name>
        <dbReference type="ChEBI" id="CHEBI:23378"/>
    </ligand>
</feature>
<gene>
    <name evidence="7" type="ORF">FAZ69_11175</name>
</gene>
<evidence type="ECO:0000313" key="8">
    <source>
        <dbReference type="Proteomes" id="UP000305539"/>
    </source>
</evidence>
<dbReference type="Proteomes" id="UP000305539">
    <property type="component" value="Unassembled WGS sequence"/>
</dbReference>
<comment type="similarity">
    <text evidence="1">Belongs to the SCO1/2 family.</text>
</comment>
<dbReference type="Pfam" id="PF02630">
    <property type="entry name" value="SCO1-SenC"/>
    <property type="match status" value="1"/>
</dbReference>
<organism evidence="7 8">
    <name type="scientific">Trinickia terrae</name>
    <dbReference type="NCBI Taxonomy" id="2571161"/>
    <lineage>
        <taxon>Bacteria</taxon>
        <taxon>Pseudomonadati</taxon>
        <taxon>Pseudomonadota</taxon>
        <taxon>Betaproteobacteria</taxon>
        <taxon>Burkholderiales</taxon>
        <taxon>Burkholderiaceae</taxon>
        <taxon>Trinickia</taxon>
    </lineage>
</organism>
<dbReference type="EMBL" id="SWJE01000005">
    <property type="protein sequence ID" value="TKC89485.1"/>
    <property type="molecule type" value="Genomic_DNA"/>
</dbReference>
<evidence type="ECO:0000256" key="1">
    <source>
        <dbReference type="ARBA" id="ARBA00010996"/>
    </source>
</evidence>
<dbReference type="InterPro" id="IPR003782">
    <property type="entry name" value="SCO1/SenC"/>
</dbReference>
<dbReference type="InterPro" id="IPR036249">
    <property type="entry name" value="Thioredoxin-like_sf"/>
</dbReference>
<name>A0A4U1I8A3_9BURK</name>
<comment type="caution">
    <text evidence="7">The sequence shown here is derived from an EMBL/GenBank/DDBJ whole genome shotgun (WGS) entry which is preliminary data.</text>
</comment>
<keyword evidence="2 3" id="KW-0186">Copper</keyword>
<dbReference type="RefSeq" id="WP_136894291.1">
    <property type="nucleotide sequence ID" value="NZ_SWJE01000005.1"/>
</dbReference>
<evidence type="ECO:0000259" key="6">
    <source>
        <dbReference type="PROSITE" id="PS51352"/>
    </source>
</evidence>
<reference evidence="7 8" key="1">
    <citation type="submission" date="2019-04" db="EMBL/GenBank/DDBJ databases">
        <title>Trinickia sp. 7GSK02, isolated from subtropical forest soil.</title>
        <authorList>
            <person name="Gao Z.-H."/>
            <person name="Qiu L.-H."/>
        </authorList>
    </citation>
    <scope>NUCLEOTIDE SEQUENCE [LARGE SCALE GENOMIC DNA]</scope>
    <source>
        <strain evidence="7 8">7GSK02</strain>
    </source>
</reference>
<dbReference type="PANTHER" id="PTHR12151">
    <property type="entry name" value="ELECTRON TRANSPORT PROTIN SCO1/SENC FAMILY MEMBER"/>
    <property type="match status" value="1"/>
</dbReference>
<evidence type="ECO:0000256" key="2">
    <source>
        <dbReference type="ARBA" id="ARBA00023008"/>
    </source>
</evidence>
<dbReference type="CDD" id="cd02968">
    <property type="entry name" value="SCO"/>
    <property type="match status" value="1"/>
</dbReference>
<evidence type="ECO:0000256" key="5">
    <source>
        <dbReference type="SAM" id="SignalP"/>
    </source>
</evidence>
<dbReference type="Gene3D" id="3.40.30.10">
    <property type="entry name" value="Glutaredoxin"/>
    <property type="match status" value="1"/>
</dbReference>
<dbReference type="PROSITE" id="PS51352">
    <property type="entry name" value="THIOREDOXIN_2"/>
    <property type="match status" value="1"/>
</dbReference>
<feature type="chain" id="PRO_5020629377" evidence="5">
    <location>
        <begin position="27"/>
        <end position="226"/>
    </location>
</feature>
<evidence type="ECO:0000313" key="7">
    <source>
        <dbReference type="EMBL" id="TKC89485.1"/>
    </source>
</evidence>